<proteinExistence type="inferred from homology"/>
<evidence type="ECO:0000313" key="6">
    <source>
        <dbReference type="EMBL" id="MET4758237.1"/>
    </source>
</evidence>
<comment type="caution">
    <text evidence="6">The sequence shown here is derived from an EMBL/GenBank/DDBJ whole genome shotgun (WGS) entry which is preliminary data.</text>
</comment>
<keyword evidence="7" id="KW-1185">Reference proteome</keyword>
<sequence length="157" mass="16617">MTPAINLAKKANIPFTVHEYQHDVGADSYGQEAAQKLGLNPQQVFKTLIVKLDGRQLAVGIVPVAGQLDLKAMAKACGAKKATMAEQAEAEKSSGYVLGGISPLGQKKRLLTILDRTAEQFDTIHVSAGRRGLEIELAPADLLTLTKGQLSPIGKSG</sequence>
<evidence type="ECO:0000256" key="2">
    <source>
        <dbReference type="ARBA" id="ARBA00022917"/>
    </source>
</evidence>
<evidence type="ECO:0000313" key="7">
    <source>
        <dbReference type="Proteomes" id="UP001549366"/>
    </source>
</evidence>
<dbReference type="NCBIfam" id="TIGR00011">
    <property type="entry name" value="YbaK_EbsC"/>
    <property type="match status" value="1"/>
</dbReference>
<keyword evidence="6" id="KW-0378">Hydrolase</keyword>
<organism evidence="6 7">
    <name type="scientific">Endozoicomonas lisbonensis</name>
    <dbReference type="NCBI Taxonomy" id="3120522"/>
    <lineage>
        <taxon>Bacteria</taxon>
        <taxon>Pseudomonadati</taxon>
        <taxon>Pseudomonadota</taxon>
        <taxon>Gammaproteobacteria</taxon>
        <taxon>Oceanospirillales</taxon>
        <taxon>Endozoicomonadaceae</taxon>
        <taxon>Endozoicomonas</taxon>
    </lineage>
</organism>
<keyword evidence="3 4" id="KW-0456">Lyase</keyword>
<dbReference type="RefSeq" id="WP_354008338.1">
    <property type="nucleotide sequence ID" value="NZ_JBEWTA010000001.1"/>
</dbReference>
<evidence type="ECO:0000256" key="4">
    <source>
        <dbReference type="PIRNR" id="PIRNR006181"/>
    </source>
</evidence>
<comment type="similarity">
    <text evidence="1 4">Belongs to the prolyl-tRNA editing family. YbaK/EbsC subfamily.</text>
</comment>
<evidence type="ECO:0000256" key="1">
    <source>
        <dbReference type="ARBA" id="ARBA00009798"/>
    </source>
</evidence>
<protein>
    <recommendedName>
        <fullName evidence="4">Cys-tRNA(Pro)/Cys-tRNA(Cys) deacylase</fullName>
        <ecNumber evidence="4">4.2.-.-</ecNumber>
    </recommendedName>
</protein>
<keyword evidence="2 4" id="KW-0648">Protein biosynthesis</keyword>
<dbReference type="EMBL" id="JBEWTB010000002">
    <property type="protein sequence ID" value="MET4758237.1"/>
    <property type="molecule type" value="Genomic_DNA"/>
</dbReference>
<dbReference type="InterPro" id="IPR036754">
    <property type="entry name" value="YbaK/aa-tRNA-synt-asso_dom_sf"/>
</dbReference>
<dbReference type="InterPro" id="IPR007214">
    <property type="entry name" value="YbaK/aa-tRNA-synth-assoc-dom"/>
</dbReference>
<dbReference type="Proteomes" id="UP001549366">
    <property type="component" value="Unassembled WGS sequence"/>
</dbReference>
<gene>
    <name evidence="6" type="ORF">V5J35_003429</name>
</gene>
<dbReference type="GO" id="GO:0016787">
    <property type="term" value="F:hydrolase activity"/>
    <property type="evidence" value="ECO:0007669"/>
    <property type="project" value="UniProtKB-KW"/>
</dbReference>
<reference evidence="6 7" key="1">
    <citation type="submission" date="2024-06" db="EMBL/GenBank/DDBJ databases">
        <title>Genomic Encyclopedia of Type Strains, Phase V (KMG-V): Genome sequencing to study the core and pangenomes of soil and plant-associated prokaryotes.</title>
        <authorList>
            <person name="Whitman W."/>
        </authorList>
    </citation>
    <scope>NUCLEOTIDE SEQUENCE [LARGE SCALE GENOMIC DNA]</scope>
    <source>
        <strain evidence="6 7">NE40</strain>
    </source>
</reference>
<dbReference type="PIRSF" id="PIRSF006181">
    <property type="entry name" value="EbsC_YbaK"/>
    <property type="match status" value="1"/>
</dbReference>
<evidence type="ECO:0000259" key="5">
    <source>
        <dbReference type="Pfam" id="PF04073"/>
    </source>
</evidence>
<feature type="domain" description="YbaK/aminoacyl-tRNA synthetase-associated" evidence="5">
    <location>
        <begin position="31"/>
        <end position="144"/>
    </location>
</feature>
<dbReference type="InterPro" id="IPR004369">
    <property type="entry name" value="Prolyl-tRNA_editing_YbaK/EbsC"/>
</dbReference>
<dbReference type="PANTHER" id="PTHR30411">
    <property type="entry name" value="CYTOPLASMIC PROTEIN"/>
    <property type="match status" value="1"/>
</dbReference>
<dbReference type="CDD" id="cd00002">
    <property type="entry name" value="YbaK_deacylase"/>
    <property type="match status" value="1"/>
</dbReference>
<dbReference type="PANTHER" id="PTHR30411:SF0">
    <property type="entry name" value="CYS-TRNA(PRO)_CYS-TRNA(CYS) DEACYLASE YBAK"/>
    <property type="match status" value="1"/>
</dbReference>
<dbReference type="Pfam" id="PF04073">
    <property type="entry name" value="tRNA_edit"/>
    <property type="match status" value="1"/>
</dbReference>
<dbReference type="Gene3D" id="3.90.960.10">
    <property type="entry name" value="YbaK/aminoacyl-tRNA synthetase-associated domain"/>
    <property type="match status" value="1"/>
</dbReference>
<name>A0ABV2SKF3_9GAMM</name>
<evidence type="ECO:0000256" key="3">
    <source>
        <dbReference type="ARBA" id="ARBA00023239"/>
    </source>
</evidence>
<accession>A0ABV2SKF3</accession>
<dbReference type="SUPFAM" id="SSF55826">
    <property type="entry name" value="YbaK/ProRS associated domain"/>
    <property type="match status" value="1"/>
</dbReference>
<dbReference type="EC" id="4.2.-.-" evidence="4"/>